<keyword evidence="2 4" id="KW-0378">Hydrolase</keyword>
<dbReference type="InterPro" id="IPR006683">
    <property type="entry name" value="Thioestr_dom"/>
</dbReference>
<reference evidence="5" key="1">
    <citation type="submission" date="2016-10" db="EMBL/GenBank/DDBJ databases">
        <authorList>
            <person name="Varghese N."/>
            <person name="Submissions S."/>
        </authorList>
    </citation>
    <scope>NUCLEOTIDE SEQUENCE [LARGE SCALE GENOMIC DNA]</scope>
    <source>
        <strain evidence="5">DSM 22361</strain>
    </source>
</reference>
<protein>
    <submittedName>
        <fullName evidence="4">1,4-dihydroxy-2-naphthoyl-CoA hydrolase</fullName>
    </submittedName>
</protein>
<dbReference type="EMBL" id="FNUT01000001">
    <property type="protein sequence ID" value="SEF51670.1"/>
    <property type="molecule type" value="Genomic_DNA"/>
</dbReference>
<evidence type="ECO:0000313" key="5">
    <source>
        <dbReference type="Proteomes" id="UP000236731"/>
    </source>
</evidence>
<dbReference type="InterPro" id="IPR029069">
    <property type="entry name" value="HotDog_dom_sf"/>
</dbReference>
<proteinExistence type="inferred from homology"/>
<dbReference type="GO" id="GO:0005829">
    <property type="term" value="C:cytosol"/>
    <property type="evidence" value="ECO:0007669"/>
    <property type="project" value="TreeGrafter"/>
</dbReference>
<evidence type="ECO:0000259" key="3">
    <source>
        <dbReference type="Pfam" id="PF03061"/>
    </source>
</evidence>
<evidence type="ECO:0000256" key="2">
    <source>
        <dbReference type="ARBA" id="ARBA00022801"/>
    </source>
</evidence>
<dbReference type="GO" id="GO:0061522">
    <property type="term" value="F:1,4-dihydroxy-2-naphthoyl-CoA thioesterase activity"/>
    <property type="evidence" value="ECO:0007669"/>
    <property type="project" value="TreeGrafter"/>
</dbReference>
<dbReference type="Proteomes" id="UP000236731">
    <property type="component" value="Unassembled WGS sequence"/>
</dbReference>
<dbReference type="RefSeq" id="WP_103904968.1">
    <property type="nucleotide sequence ID" value="NZ_CP049246.1"/>
</dbReference>
<comment type="similarity">
    <text evidence="1">Belongs to the thioesterase PaaI family.</text>
</comment>
<dbReference type="AlphaFoldDB" id="A0A1H5SMK5"/>
<dbReference type="SUPFAM" id="SSF54637">
    <property type="entry name" value="Thioesterase/thiol ester dehydrase-isomerase"/>
    <property type="match status" value="1"/>
</dbReference>
<evidence type="ECO:0000256" key="1">
    <source>
        <dbReference type="ARBA" id="ARBA00008324"/>
    </source>
</evidence>
<sequence>MWYKEYTLEEVNKIFAINMTGFLDIKAVSITPDALVAEMPVTEKVKQPFGILHGGASVVLAESVGSVASHMLVDSEVWAAVGLEINANHIRPVTKGVVRGTCKPLHIGKTTHVWDIQIHDERNKLVCVSRLTMAIIKKPKLA</sequence>
<organism evidence="4 5">
    <name type="scientific">Sphingobacterium lactis</name>
    <dbReference type="NCBI Taxonomy" id="797291"/>
    <lineage>
        <taxon>Bacteria</taxon>
        <taxon>Pseudomonadati</taxon>
        <taxon>Bacteroidota</taxon>
        <taxon>Sphingobacteriia</taxon>
        <taxon>Sphingobacteriales</taxon>
        <taxon>Sphingobacteriaceae</taxon>
        <taxon>Sphingobacterium</taxon>
    </lineage>
</organism>
<dbReference type="PANTHER" id="PTHR43240:SF5">
    <property type="entry name" value="1,4-DIHYDROXY-2-NAPHTHOYL-COA THIOESTERASE 1"/>
    <property type="match status" value="1"/>
</dbReference>
<dbReference type="Gene3D" id="3.10.129.10">
    <property type="entry name" value="Hotdog Thioesterase"/>
    <property type="match status" value="1"/>
</dbReference>
<gene>
    <name evidence="4" type="ORF">SAMN05421877_101316</name>
</gene>
<keyword evidence="5" id="KW-1185">Reference proteome</keyword>
<dbReference type="PANTHER" id="PTHR43240">
    <property type="entry name" value="1,4-DIHYDROXY-2-NAPHTHOYL-COA THIOESTERASE 1"/>
    <property type="match status" value="1"/>
</dbReference>
<evidence type="ECO:0000313" key="4">
    <source>
        <dbReference type="EMBL" id="SEF51670.1"/>
    </source>
</evidence>
<dbReference type="InterPro" id="IPR003736">
    <property type="entry name" value="PAAI_dom"/>
</dbReference>
<dbReference type="NCBIfam" id="TIGR00369">
    <property type="entry name" value="unchar_dom_1"/>
    <property type="match status" value="1"/>
</dbReference>
<accession>A0A1H5SMK5</accession>
<dbReference type="OrthoDB" id="9798208at2"/>
<feature type="domain" description="Thioesterase" evidence="3">
    <location>
        <begin position="49"/>
        <end position="127"/>
    </location>
</feature>
<dbReference type="CDD" id="cd03443">
    <property type="entry name" value="PaaI_thioesterase"/>
    <property type="match status" value="1"/>
</dbReference>
<name>A0A1H5SMK5_9SPHI</name>
<dbReference type="Pfam" id="PF03061">
    <property type="entry name" value="4HBT"/>
    <property type="match status" value="1"/>
</dbReference>